<keyword evidence="2" id="KW-1185">Reference proteome</keyword>
<evidence type="ECO:0000313" key="2">
    <source>
        <dbReference type="Proteomes" id="UP000198802"/>
    </source>
</evidence>
<dbReference type="SUPFAM" id="SSF140453">
    <property type="entry name" value="EsxAB dimer-like"/>
    <property type="match status" value="1"/>
</dbReference>
<dbReference type="Pfam" id="PF06013">
    <property type="entry name" value="WXG100"/>
    <property type="match status" value="1"/>
</dbReference>
<dbReference type="InterPro" id="IPR036689">
    <property type="entry name" value="ESAT-6-like_sf"/>
</dbReference>
<evidence type="ECO:0000313" key="1">
    <source>
        <dbReference type="EMBL" id="CUU60501.1"/>
    </source>
</evidence>
<accession>A0A0S4QY42</accession>
<gene>
    <name evidence="1" type="ORF">Ga0074812_14120</name>
</gene>
<sequence>MAEIQVDYGQVNTVASRLTTEGGEIKTTLTRLQGQVTELLTGSGGLWLQQSSPVMSAQYTEFNASLTTAIENIGKFAESFNLIAQNLQNMDTELSKPPPASTGG</sequence>
<dbReference type="Proteomes" id="UP000198802">
    <property type="component" value="Unassembled WGS sequence"/>
</dbReference>
<dbReference type="Gene3D" id="1.10.287.1060">
    <property type="entry name" value="ESAT-6-like"/>
    <property type="match status" value="1"/>
</dbReference>
<protein>
    <submittedName>
        <fullName evidence="1">WXG100 family type VII secretion target</fullName>
    </submittedName>
</protein>
<proteinExistence type="predicted"/>
<reference evidence="2" key="1">
    <citation type="submission" date="2015-11" db="EMBL/GenBank/DDBJ databases">
        <authorList>
            <person name="Varghese N."/>
        </authorList>
    </citation>
    <scope>NUCLEOTIDE SEQUENCE [LARGE SCALE GENOMIC DNA]</scope>
    <source>
        <strain evidence="2">DSM 45899</strain>
    </source>
</reference>
<dbReference type="InterPro" id="IPR010310">
    <property type="entry name" value="T7SS_ESAT-6-like"/>
</dbReference>
<name>A0A0S4QY42_9ACTN</name>
<dbReference type="EMBL" id="FAOZ01000041">
    <property type="protein sequence ID" value="CUU60501.1"/>
    <property type="molecule type" value="Genomic_DNA"/>
</dbReference>
<dbReference type="AlphaFoldDB" id="A0A0S4QY42"/>
<dbReference type="RefSeq" id="WP_091285522.1">
    <property type="nucleotide sequence ID" value="NZ_FAOZ01000041.1"/>
</dbReference>
<organism evidence="1 2">
    <name type="scientific">Parafrankia irregularis</name>
    <dbReference type="NCBI Taxonomy" id="795642"/>
    <lineage>
        <taxon>Bacteria</taxon>
        <taxon>Bacillati</taxon>
        <taxon>Actinomycetota</taxon>
        <taxon>Actinomycetes</taxon>
        <taxon>Frankiales</taxon>
        <taxon>Frankiaceae</taxon>
        <taxon>Parafrankia</taxon>
    </lineage>
</organism>